<gene>
    <name evidence="2" type="ORF">Pflav_038010</name>
</gene>
<dbReference type="Proteomes" id="UP000502508">
    <property type="component" value="Chromosome"/>
</dbReference>
<organism evidence="2 3">
    <name type="scientific">Phytohabitans flavus</name>
    <dbReference type="NCBI Taxonomy" id="1076124"/>
    <lineage>
        <taxon>Bacteria</taxon>
        <taxon>Bacillati</taxon>
        <taxon>Actinomycetota</taxon>
        <taxon>Actinomycetes</taxon>
        <taxon>Micromonosporales</taxon>
        <taxon>Micromonosporaceae</taxon>
    </lineage>
</organism>
<sequence length="39" mass="3932">MSERKTGRDGNGAGETLLVGGLLLAFAVLVGALLYLALA</sequence>
<dbReference type="AlphaFoldDB" id="A0A6F8XUH4"/>
<feature type="transmembrane region" description="Helical" evidence="1">
    <location>
        <begin position="17"/>
        <end position="38"/>
    </location>
</feature>
<evidence type="ECO:0000256" key="1">
    <source>
        <dbReference type="SAM" id="Phobius"/>
    </source>
</evidence>
<reference evidence="2 3" key="1">
    <citation type="submission" date="2020-03" db="EMBL/GenBank/DDBJ databases">
        <title>Whole genome shotgun sequence of Phytohabitans flavus NBRC 107702.</title>
        <authorList>
            <person name="Komaki H."/>
            <person name="Tamura T."/>
        </authorList>
    </citation>
    <scope>NUCLEOTIDE SEQUENCE [LARGE SCALE GENOMIC DNA]</scope>
    <source>
        <strain evidence="2 3">NBRC 107702</strain>
    </source>
</reference>
<reference evidence="2 3" key="2">
    <citation type="submission" date="2020-03" db="EMBL/GenBank/DDBJ databases">
        <authorList>
            <person name="Ichikawa N."/>
            <person name="Kimura A."/>
            <person name="Kitahashi Y."/>
            <person name="Uohara A."/>
        </authorList>
    </citation>
    <scope>NUCLEOTIDE SEQUENCE [LARGE SCALE GENOMIC DNA]</scope>
    <source>
        <strain evidence="2 3">NBRC 107702</strain>
    </source>
</reference>
<evidence type="ECO:0000313" key="2">
    <source>
        <dbReference type="EMBL" id="BCB77391.1"/>
    </source>
</evidence>
<proteinExistence type="predicted"/>
<keyword evidence="1" id="KW-0812">Transmembrane</keyword>
<protein>
    <submittedName>
        <fullName evidence="2">Uncharacterized protein</fullName>
    </submittedName>
</protein>
<dbReference type="EMBL" id="AP022870">
    <property type="protein sequence ID" value="BCB77391.1"/>
    <property type="molecule type" value="Genomic_DNA"/>
</dbReference>
<evidence type="ECO:0000313" key="3">
    <source>
        <dbReference type="Proteomes" id="UP000502508"/>
    </source>
</evidence>
<keyword evidence="1" id="KW-1133">Transmembrane helix</keyword>
<keyword evidence="1" id="KW-0472">Membrane</keyword>
<name>A0A6F8XUH4_9ACTN</name>
<accession>A0A6F8XUH4</accession>
<keyword evidence="3" id="KW-1185">Reference proteome</keyword>
<dbReference type="KEGG" id="pfla:Pflav_038010"/>